<protein>
    <submittedName>
        <fullName evidence="2">Uncharacterized protein</fullName>
    </submittedName>
</protein>
<proteinExistence type="predicted"/>
<keyword evidence="1" id="KW-0812">Transmembrane</keyword>
<organism evidence="2 3">
    <name type="scientific">[Myrmecia] bisecta</name>
    <dbReference type="NCBI Taxonomy" id="41462"/>
    <lineage>
        <taxon>Eukaryota</taxon>
        <taxon>Viridiplantae</taxon>
        <taxon>Chlorophyta</taxon>
        <taxon>core chlorophytes</taxon>
        <taxon>Trebouxiophyceae</taxon>
        <taxon>Trebouxiales</taxon>
        <taxon>Trebouxiaceae</taxon>
        <taxon>Myrmecia</taxon>
    </lineage>
</organism>
<evidence type="ECO:0000313" key="2">
    <source>
        <dbReference type="EMBL" id="KAK9805225.1"/>
    </source>
</evidence>
<accession>A0AAW1P4P2</accession>
<name>A0AAW1P4P2_9CHLO</name>
<dbReference type="EMBL" id="JALJOR010000016">
    <property type="protein sequence ID" value="KAK9805225.1"/>
    <property type="molecule type" value="Genomic_DNA"/>
</dbReference>
<dbReference type="AlphaFoldDB" id="A0AAW1P4P2"/>
<sequence length="218" mass="22249">MSLASTGSATVTPLSKLNQVMFQSSVTNAINSAGTSGVALANYASAPLVNVQSVTILGEQDLTTTSCLLAVRITAWVYNGASLAETYNTALASGAVKAWMDGLNMNQAPWTTSLKSMGNSISTSTTPTSSSPSGTVATNQCKTKYGAFCLDKSGLSKAAVQGIIAGGSIGIILGCAIAALTAWCCIKKRNERKAADAKIAPAVYAKDTRGRVPVTASV</sequence>
<feature type="transmembrane region" description="Helical" evidence="1">
    <location>
        <begin position="163"/>
        <end position="186"/>
    </location>
</feature>
<gene>
    <name evidence="2" type="ORF">WJX72_007098</name>
</gene>
<keyword evidence="1" id="KW-1133">Transmembrane helix</keyword>
<keyword evidence="3" id="KW-1185">Reference proteome</keyword>
<keyword evidence="1" id="KW-0472">Membrane</keyword>
<reference evidence="2 3" key="1">
    <citation type="journal article" date="2024" name="Nat. Commun.">
        <title>Phylogenomics reveals the evolutionary origins of lichenization in chlorophyte algae.</title>
        <authorList>
            <person name="Puginier C."/>
            <person name="Libourel C."/>
            <person name="Otte J."/>
            <person name="Skaloud P."/>
            <person name="Haon M."/>
            <person name="Grisel S."/>
            <person name="Petersen M."/>
            <person name="Berrin J.G."/>
            <person name="Delaux P.M."/>
            <person name="Dal Grande F."/>
            <person name="Keller J."/>
        </authorList>
    </citation>
    <scope>NUCLEOTIDE SEQUENCE [LARGE SCALE GENOMIC DNA]</scope>
    <source>
        <strain evidence="2 3">SAG 2043</strain>
    </source>
</reference>
<evidence type="ECO:0000313" key="3">
    <source>
        <dbReference type="Proteomes" id="UP001489004"/>
    </source>
</evidence>
<comment type="caution">
    <text evidence="2">The sequence shown here is derived from an EMBL/GenBank/DDBJ whole genome shotgun (WGS) entry which is preliminary data.</text>
</comment>
<dbReference type="Proteomes" id="UP001489004">
    <property type="component" value="Unassembled WGS sequence"/>
</dbReference>
<evidence type="ECO:0000256" key="1">
    <source>
        <dbReference type="SAM" id="Phobius"/>
    </source>
</evidence>